<accession>A0A7S2GUN7</accession>
<dbReference type="EMBL" id="HBGV01002054">
    <property type="protein sequence ID" value="CAD9470811.1"/>
    <property type="molecule type" value="Transcribed_RNA"/>
</dbReference>
<proteinExistence type="predicted"/>
<organism evidence="1">
    <name type="scientific">Helicotheca tamesis</name>
    <dbReference type="NCBI Taxonomy" id="374047"/>
    <lineage>
        <taxon>Eukaryota</taxon>
        <taxon>Sar</taxon>
        <taxon>Stramenopiles</taxon>
        <taxon>Ochrophyta</taxon>
        <taxon>Bacillariophyta</taxon>
        <taxon>Mediophyceae</taxon>
        <taxon>Lithodesmiophycidae</taxon>
        <taxon>Lithodesmiales</taxon>
        <taxon>Lithodesmiaceae</taxon>
        <taxon>Helicotheca</taxon>
    </lineage>
</organism>
<dbReference type="AlphaFoldDB" id="A0A7S2GUN7"/>
<evidence type="ECO:0000313" key="1">
    <source>
        <dbReference type="EMBL" id="CAD9470811.1"/>
    </source>
</evidence>
<name>A0A7S2GUN7_9STRA</name>
<sequence length="117" mass="12760">MCCLLSKGILEPLTALYLGLNLLGNVGEVLLQVVTQGLPRGAVGPEKLKLLLSLLDHLLRKSKTSLCILNLLSFVSLILRTPLMNLSGWRVSSVKFLESLNEGLMPYPGCLTWPSKS</sequence>
<reference evidence="1" key="1">
    <citation type="submission" date="2021-01" db="EMBL/GenBank/DDBJ databases">
        <authorList>
            <person name="Corre E."/>
            <person name="Pelletier E."/>
            <person name="Niang G."/>
            <person name="Scheremetjew M."/>
            <person name="Finn R."/>
            <person name="Kale V."/>
            <person name="Holt S."/>
            <person name="Cochrane G."/>
            <person name="Meng A."/>
            <person name="Brown T."/>
            <person name="Cohen L."/>
        </authorList>
    </citation>
    <scope>NUCLEOTIDE SEQUENCE</scope>
    <source>
        <strain evidence="1">CCMP826</strain>
    </source>
</reference>
<protein>
    <submittedName>
        <fullName evidence="1">Uncharacterized protein</fullName>
    </submittedName>
</protein>
<gene>
    <name evidence="1" type="ORF">HTAM1171_LOCUS1250</name>
</gene>